<dbReference type="EMBL" id="UGGO01000001">
    <property type="protein sequence ID" value="STQ42763.1"/>
    <property type="molecule type" value="Genomic_DNA"/>
</dbReference>
<dbReference type="GO" id="GO:0016787">
    <property type="term" value="F:hydrolase activity"/>
    <property type="evidence" value="ECO:0007669"/>
    <property type="project" value="UniProtKB-KW"/>
</dbReference>
<dbReference type="GO" id="GO:0005524">
    <property type="term" value="F:ATP binding"/>
    <property type="evidence" value="ECO:0007669"/>
    <property type="project" value="UniProtKB-KW"/>
</dbReference>
<protein>
    <submittedName>
        <fullName evidence="5">Ribose import ATP-binding protein RbsA</fullName>
        <ecNumber evidence="5">3.6.3.17</ecNumber>
    </submittedName>
</protein>
<evidence type="ECO:0000256" key="4">
    <source>
        <dbReference type="ARBA" id="ARBA00022840"/>
    </source>
</evidence>
<evidence type="ECO:0000256" key="1">
    <source>
        <dbReference type="ARBA" id="ARBA00022448"/>
    </source>
</evidence>
<keyword evidence="3" id="KW-0547">Nucleotide-binding</keyword>
<reference evidence="5 6" key="1">
    <citation type="submission" date="2018-06" db="EMBL/GenBank/DDBJ databases">
        <authorList>
            <consortium name="Pathogen Informatics"/>
            <person name="Doyle S."/>
        </authorList>
    </citation>
    <scope>NUCLEOTIDE SEQUENCE [LARGE SCALE GENOMIC DNA]</scope>
    <source>
        <strain evidence="5 6">NCTC12157</strain>
    </source>
</reference>
<proteinExistence type="predicted"/>
<dbReference type="InterPro" id="IPR027417">
    <property type="entry name" value="P-loop_NTPase"/>
</dbReference>
<name>A0A377N6X2_9GAMM</name>
<evidence type="ECO:0000313" key="5">
    <source>
        <dbReference type="EMBL" id="STQ42763.1"/>
    </source>
</evidence>
<sequence length="69" mass="7701">MDVEAKNQIYQIVRQLATEGKSIIFVSSEVEELPLVCDRILLLQQGTLTRTLTSPVSTEELMAEILASH</sequence>
<dbReference type="Gene3D" id="3.40.50.300">
    <property type="entry name" value="P-loop containing nucleotide triphosphate hydrolases"/>
    <property type="match status" value="1"/>
</dbReference>
<keyword evidence="4 5" id="KW-0067">ATP-binding</keyword>
<keyword evidence="5" id="KW-0378">Hydrolase</keyword>
<dbReference type="EC" id="3.6.3.17" evidence="5"/>
<accession>A0A377N6X2</accession>
<dbReference type="PANTHER" id="PTHR43790:SF9">
    <property type="entry name" value="GALACTOFURANOSE TRANSPORTER ATP-BINDING PROTEIN YTFR"/>
    <property type="match status" value="1"/>
</dbReference>
<dbReference type="PANTHER" id="PTHR43790">
    <property type="entry name" value="CARBOHYDRATE TRANSPORT ATP-BINDING PROTEIN MG119-RELATED"/>
    <property type="match status" value="1"/>
</dbReference>
<evidence type="ECO:0000313" key="6">
    <source>
        <dbReference type="Proteomes" id="UP000254304"/>
    </source>
</evidence>
<evidence type="ECO:0000256" key="3">
    <source>
        <dbReference type="ARBA" id="ARBA00022741"/>
    </source>
</evidence>
<keyword evidence="1" id="KW-0813">Transport</keyword>
<dbReference type="SUPFAM" id="SSF52540">
    <property type="entry name" value="P-loop containing nucleoside triphosphate hydrolases"/>
    <property type="match status" value="1"/>
</dbReference>
<organism evidence="5 6">
    <name type="scientific">Ewingella americana</name>
    <dbReference type="NCBI Taxonomy" id="41202"/>
    <lineage>
        <taxon>Bacteria</taxon>
        <taxon>Pseudomonadati</taxon>
        <taxon>Pseudomonadota</taxon>
        <taxon>Gammaproteobacteria</taxon>
        <taxon>Enterobacterales</taxon>
        <taxon>Yersiniaceae</taxon>
        <taxon>Ewingella</taxon>
    </lineage>
</organism>
<dbReference type="Proteomes" id="UP000254304">
    <property type="component" value="Unassembled WGS sequence"/>
</dbReference>
<evidence type="ECO:0000256" key="2">
    <source>
        <dbReference type="ARBA" id="ARBA00022737"/>
    </source>
</evidence>
<gene>
    <name evidence="5" type="primary">rbsA_1</name>
    <name evidence="5" type="ORF">NCTC12157_00429</name>
</gene>
<dbReference type="AlphaFoldDB" id="A0A377N6X2"/>
<dbReference type="InterPro" id="IPR050107">
    <property type="entry name" value="ABC_carbohydrate_import_ATPase"/>
</dbReference>
<keyword evidence="2" id="KW-0677">Repeat</keyword>